<sequence length="310" mass="32797">MQNLPELKTGRPRIEQGFLRPIPEIEIPFGLVEGAKPGPCLIVTAGVHASEYCSIEAAVRLMHTDPQKLCGTLLVLPILNVTGFRARSIYVMPEDGNNLNRMFPGQPDGSAGQRLAHWLVTEVFPKADAYLDLHGGDMSESLTPFTIYPGGHAPSEALAAAFGLPISVGSQSKSNTISAAGALGIPSVLVEIGCNGLWDEASVTAMMDGIGRIMHHMHMTEGATNPVIAPRLMTMSVPLAPVSGLWYSAKRLSDPIAIGDRLGEIRDVFGTVLATIVAEKPGEVLYQLTTLAVNAGEALVGIGIPVETTS</sequence>
<comment type="cofactor">
    <cofactor evidence="1">
        <name>Zn(2+)</name>
        <dbReference type="ChEBI" id="CHEBI:29105"/>
    </cofactor>
</comment>
<evidence type="ECO:0000256" key="3">
    <source>
        <dbReference type="ARBA" id="ARBA00022801"/>
    </source>
</evidence>
<dbReference type="Pfam" id="PF24827">
    <property type="entry name" value="AstE_AspA_cat"/>
    <property type="match status" value="1"/>
</dbReference>
<feature type="domain" description="Succinylglutamate desuccinylase/Aspartoacylase catalytic" evidence="5">
    <location>
        <begin position="37"/>
        <end position="216"/>
    </location>
</feature>
<keyword evidence="3" id="KW-0378">Hydrolase</keyword>
<dbReference type="CDD" id="cd06254">
    <property type="entry name" value="M14_ASTE_ASPA-like"/>
    <property type="match status" value="1"/>
</dbReference>
<dbReference type="RefSeq" id="WP_037197600.1">
    <property type="nucleotide sequence ID" value="NZ_FMAF01000014.1"/>
</dbReference>
<dbReference type="PANTHER" id="PTHR37326:SF1">
    <property type="entry name" value="BLL3975 PROTEIN"/>
    <property type="match status" value="1"/>
</dbReference>
<protein>
    <recommendedName>
        <fullName evidence="5">Succinylglutamate desuccinylase/Aspartoacylase catalytic domain-containing protein</fullName>
    </recommendedName>
</protein>
<dbReference type="GO" id="GO:0016811">
    <property type="term" value="F:hydrolase activity, acting on carbon-nitrogen (but not peptide) bonds, in linear amides"/>
    <property type="evidence" value="ECO:0007669"/>
    <property type="project" value="InterPro"/>
</dbReference>
<evidence type="ECO:0000313" key="6">
    <source>
        <dbReference type="EMBL" id="SCB41508.1"/>
    </source>
</evidence>
<dbReference type="EMBL" id="FMAF01000014">
    <property type="protein sequence ID" value="SCB41508.1"/>
    <property type="molecule type" value="Genomic_DNA"/>
</dbReference>
<evidence type="ECO:0000313" key="7">
    <source>
        <dbReference type="Proteomes" id="UP000199205"/>
    </source>
</evidence>
<dbReference type="AlphaFoldDB" id="A0A1C3WNK4"/>
<dbReference type="SUPFAM" id="SSF53187">
    <property type="entry name" value="Zn-dependent exopeptidases"/>
    <property type="match status" value="1"/>
</dbReference>
<name>A0A1C3WNK4_9HYPH</name>
<dbReference type="InterPro" id="IPR055438">
    <property type="entry name" value="AstE_AspA_cat"/>
</dbReference>
<dbReference type="InterPro" id="IPR043795">
    <property type="entry name" value="N-alpha-Ac-DABA-like"/>
</dbReference>
<proteinExistence type="predicted"/>
<evidence type="ECO:0000259" key="5">
    <source>
        <dbReference type="Pfam" id="PF24827"/>
    </source>
</evidence>
<dbReference type="InterPro" id="IPR053138">
    <property type="entry name" value="N-alpha-Ac-DABA_deacetylase"/>
</dbReference>
<dbReference type="OrthoDB" id="9782876at2"/>
<dbReference type="GO" id="GO:0046872">
    <property type="term" value="F:metal ion binding"/>
    <property type="evidence" value="ECO:0007669"/>
    <property type="project" value="UniProtKB-KW"/>
</dbReference>
<dbReference type="Gene3D" id="3.40.630.10">
    <property type="entry name" value="Zn peptidases"/>
    <property type="match status" value="1"/>
</dbReference>
<evidence type="ECO:0000256" key="4">
    <source>
        <dbReference type="ARBA" id="ARBA00022833"/>
    </source>
</evidence>
<dbReference type="PANTHER" id="PTHR37326">
    <property type="entry name" value="BLL3975 PROTEIN"/>
    <property type="match status" value="1"/>
</dbReference>
<dbReference type="PIRSF" id="PIRSF039012">
    <property type="entry name" value="ASP"/>
    <property type="match status" value="1"/>
</dbReference>
<keyword evidence="4" id="KW-0862">Zinc</keyword>
<gene>
    <name evidence="6" type="ORF">GA0061101_11413</name>
</gene>
<accession>A0A1C3WNK4</accession>
<dbReference type="Proteomes" id="UP000199205">
    <property type="component" value="Unassembled WGS sequence"/>
</dbReference>
<keyword evidence="2" id="KW-0479">Metal-binding</keyword>
<organism evidence="6 7">
    <name type="scientific">Rhizobium lusitanum</name>
    <dbReference type="NCBI Taxonomy" id="293958"/>
    <lineage>
        <taxon>Bacteria</taxon>
        <taxon>Pseudomonadati</taxon>
        <taxon>Pseudomonadota</taxon>
        <taxon>Alphaproteobacteria</taxon>
        <taxon>Hyphomicrobiales</taxon>
        <taxon>Rhizobiaceae</taxon>
        <taxon>Rhizobium/Agrobacterium group</taxon>
        <taxon>Rhizobium</taxon>
    </lineage>
</organism>
<evidence type="ECO:0000256" key="1">
    <source>
        <dbReference type="ARBA" id="ARBA00001947"/>
    </source>
</evidence>
<evidence type="ECO:0000256" key="2">
    <source>
        <dbReference type="ARBA" id="ARBA00022723"/>
    </source>
</evidence>
<dbReference type="GO" id="GO:0016788">
    <property type="term" value="F:hydrolase activity, acting on ester bonds"/>
    <property type="evidence" value="ECO:0007669"/>
    <property type="project" value="InterPro"/>
</dbReference>
<reference evidence="6 7" key="1">
    <citation type="submission" date="2016-08" db="EMBL/GenBank/DDBJ databases">
        <authorList>
            <person name="Seilhamer J.J."/>
        </authorList>
    </citation>
    <scope>NUCLEOTIDE SEQUENCE [LARGE SCALE GENOMIC DNA]</scope>
    <source>
        <strain evidence="6 7">P1-7</strain>
    </source>
</reference>